<reference evidence="2" key="2">
    <citation type="submission" date="2020-09" db="EMBL/GenBank/DDBJ databases">
        <authorList>
            <person name="Sun Q."/>
            <person name="Zhou Y."/>
        </authorList>
    </citation>
    <scope>NUCLEOTIDE SEQUENCE</scope>
    <source>
        <strain evidence="2">CGMCC 4.7110</strain>
    </source>
</reference>
<dbReference type="EMBL" id="BMML01000043">
    <property type="protein sequence ID" value="GGN44721.1"/>
    <property type="molecule type" value="Genomic_DNA"/>
</dbReference>
<name>A0A918CXK0_9ACTN</name>
<reference evidence="2" key="1">
    <citation type="journal article" date="2014" name="Int. J. Syst. Evol. Microbiol.">
        <title>Complete genome sequence of Corynebacterium casei LMG S-19264T (=DSM 44701T), isolated from a smear-ripened cheese.</title>
        <authorList>
            <consortium name="US DOE Joint Genome Institute (JGI-PGF)"/>
            <person name="Walter F."/>
            <person name="Albersmeier A."/>
            <person name="Kalinowski J."/>
            <person name="Ruckert C."/>
        </authorList>
    </citation>
    <scope>NUCLEOTIDE SEQUENCE</scope>
    <source>
        <strain evidence="2">CGMCC 4.7110</strain>
    </source>
</reference>
<feature type="region of interest" description="Disordered" evidence="1">
    <location>
        <begin position="1"/>
        <end position="38"/>
    </location>
</feature>
<proteinExistence type="predicted"/>
<organism evidence="2 3">
    <name type="scientific">Streptomyces fuscichromogenes</name>
    <dbReference type="NCBI Taxonomy" id="1324013"/>
    <lineage>
        <taxon>Bacteria</taxon>
        <taxon>Bacillati</taxon>
        <taxon>Actinomycetota</taxon>
        <taxon>Actinomycetes</taxon>
        <taxon>Kitasatosporales</taxon>
        <taxon>Streptomycetaceae</taxon>
        <taxon>Streptomyces</taxon>
    </lineage>
</organism>
<gene>
    <name evidence="2" type="ORF">GCM10011578_096000</name>
</gene>
<evidence type="ECO:0000313" key="2">
    <source>
        <dbReference type="EMBL" id="GGN44721.1"/>
    </source>
</evidence>
<keyword evidence="3" id="KW-1185">Reference proteome</keyword>
<protein>
    <submittedName>
        <fullName evidence="2">Uncharacterized protein</fullName>
    </submittedName>
</protein>
<dbReference type="Proteomes" id="UP000653411">
    <property type="component" value="Unassembled WGS sequence"/>
</dbReference>
<comment type="caution">
    <text evidence="2">The sequence shown here is derived from an EMBL/GenBank/DDBJ whole genome shotgun (WGS) entry which is preliminary data.</text>
</comment>
<dbReference type="AlphaFoldDB" id="A0A918CXK0"/>
<dbReference type="RefSeq" id="WP_189269303.1">
    <property type="nucleotide sequence ID" value="NZ_BMML01000043.1"/>
</dbReference>
<accession>A0A918CXK0</accession>
<evidence type="ECO:0000313" key="3">
    <source>
        <dbReference type="Proteomes" id="UP000653411"/>
    </source>
</evidence>
<evidence type="ECO:0000256" key="1">
    <source>
        <dbReference type="SAM" id="MobiDB-lite"/>
    </source>
</evidence>
<sequence length="94" mass="10792">MTDTGPLSRGQRVRVERRPTRKLASLARPRTPSQGEPWPEVWEGMLLEAFYEHEELTAVEIYGKRSSTGETRRVRFYLGNAMPFRTTVTPVDPS</sequence>